<organism evidence="3 4">
    <name type="scientific">Acetobacter nitrogenifigens DSM 23921 = NBRC 105050</name>
    <dbReference type="NCBI Taxonomy" id="1120919"/>
    <lineage>
        <taxon>Bacteria</taxon>
        <taxon>Pseudomonadati</taxon>
        <taxon>Pseudomonadota</taxon>
        <taxon>Alphaproteobacteria</taxon>
        <taxon>Acetobacterales</taxon>
        <taxon>Acetobacteraceae</taxon>
        <taxon>Acetobacter</taxon>
    </lineage>
</organism>
<reference evidence="3 4" key="1">
    <citation type="submission" date="2019-07" db="EMBL/GenBank/DDBJ databases">
        <title>Whole genome shotgun sequence of Acetobacter nitrogenifigens NBRC 105050.</title>
        <authorList>
            <person name="Hosoyama A."/>
            <person name="Uohara A."/>
            <person name="Ohji S."/>
            <person name="Ichikawa N."/>
        </authorList>
    </citation>
    <scope>NUCLEOTIDE SEQUENCE [LARGE SCALE GENOMIC DNA]</scope>
    <source>
        <strain evidence="3 4">NBRC 105050</strain>
    </source>
</reference>
<name>A0A511XF15_9PROT</name>
<protein>
    <submittedName>
        <fullName evidence="3">Para-aminobenzoate synthase</fullName>
    </submittedName>
</protein>
<dbReference type="PANTHER" id="PTHR11236">
    <property type="entry name" value="AMINOBENZOATE/ANTHRANILATE SYNTHASE"/>
    <property type="match status" value="1"/>
</dbReference>
<dbReference type="Gene3D" id="3.60.120.10">
    <property type="entry name" value="Anthranilate synthase"/>
    <property type="match status" value="1"/>
</dbReference>
<dbReference type="GO" id="GO:0046820">
    <property type="term" value="F:4-amino-4-deoxychorismate synthase activity"/>
    <property type="evidence" value="ECO:0007669"/>
    <property type="project" value="TreeGrafter"/>
</dbReference>
<dbReference type="OrthoDB" id="9803598at2"/>
<dbReference type="Pfam" id="PF00425">
    <property type="entry name" value="Chorismate_bind"/>
    <property type="match status" value="1"/>
</dbReference>
<evidence type="ECO:0000313" key="3">
    <source>
        <dbReference type="EMBL" id="GEN61528.1"/>
    </source>
</evidence>
<proteinExistence type="predicted"/>
<dbReference type="Pfam" id="PF04715">
    <property type="entry name" value="Anth_synt_I_N"/>
    <property type="match status" value="1"/>
</dbReference>
<dbReference type="InterPro" id="IPR005801">
    <property type="entry name" value="ADC_synthase"/>
</dbReference>
<evidence type="ECO:0000259" key="1">
    <source>
        <dbReference type="Pfam" id="PF00425"/>
    </source>
</evidence>
<dbReference type="PANTHER" id="PTHR11236:SF50">
    <property type="entry name" value="AMINODEOXYCHORISMATE SYNTHASE COMPONENT 1"/>
    <property type="match status" value="1"/>
</dbReference>
<sequence>MRGAQEVEWTDPWSALRTLDGGEWLALLDSGGEPDERSRWSYLCYNPVETLVVRGRQVRRNGQAVSGDPWGHLRNMQARIPASGASADAPPFDGGVIGLASYEAGMFAERTPCRHESPAPTLIAASYDSVIAFDRLERRCFRSGPPPGLRPHAHAVPQFKTPLRFLPDMERAQWLDAVREVIRLIGEGDIFQANVTMRWKANAPAAFDEIAAYGALREGSPAPFGAYLRSPGFSLLSASVERFLSLSAGGRVETRPIKGTAPPGTNHEETAAYAAMLAQDEKENAENLMITDLMRNDIGRVCAIGSVTVPQLCVVERFPHLHHLVSAIQGELRPGVDAIDLLRATLPPGSVTGAPKRRAMEIIDEVEVSARGAYCGSVFRIGVDGAMDSSVVIRSVERAGNTLRIGAGGGITWLSDPEREYEEMLLKAAPILSVFEE</sequence>
<dbReference type="SUPFAM" id="SSF56322">
    <property type="entry name" value="ADC synthase"/>
    <property type="match status" value="1"/>
</dbReference>
<dbReference type="InterPro" id="IPR015890">
    <property type="entry name" value="Chorismate_C"/>
</dbReference>
<dbReference type="PRINTS" id="PR00095">
    <property type="entry name" value="ANTSNTHASEI"/>
</dbReference>
<dbReference type="InterPro" id="IPR006805">
    <property type="entry name" value="Anth_synth_I_N"/>
</dbReference>
<comment type="caution">
    <text evidence="3">The sequence shown here is derived from an EMBL/GenBank/DDBJ whole genome shotgun (WGS) entry which is preliminary data.</text>
</comment>
<dbReference type="AlphaFoldDB" id="A0A511XF15"/>
<dbReference type="STRING" id="1120919.GCA_000429165_03678"/>
<dbReference type="RefSeq" id="WP_026399075.1">
    <property type="nucleotide sequence ID" value="NZ_AUBI01000028.1"/>
</dbReference>
<dbReference type="InterPro" id="IPR019999">
    <property type="entry name" value="Anth_synth_I-like"/>
</dbReference>
<dbReference type="EMBL" id="BJYF01000043">
    <property type="protein sequence ID" value="GEN61528.1"/>
    <property type="molecule type" value="Genomic_DNA"/>
</dbReference>
<keyword evidence="4" id="KW-1185">Reference proteome</keyword>
<feature type="domain" description="Anthranilate synthase component I N-terminal" evidence="2">
    <location>
        <begin position="9"/>
        <end position="141"/>
    </location>
</feature>
<evidence type="ECO:0000259" key="2">
    <source>
        <dbReference type="Pfam" id="PF04715"/>
    </source>
</evidence>
<feature type="domain" description="Chorismate-utilising enzyme C-terminal" evidence="1">
    <location>
        <begin position="171"/>
        <end position="427"/>
    </location>
</feature>
<dbReference type="Proteomes" id="UP000321635">
    <property type="component" value="Unassembled WGS sequence"/>
</dbReference>
<evidence type="ECO:0000313" key="4">
    <source>
        <dbReference type="Proteomes" id="UP000321635"/>
    </source>
</evidence>
<gene>
    <name evidence="3" type="ORF">ANI02nite_34120</name>
</gene>
<accession>A0A511XF15</accession>
<dbReference type="GO" id="GO:0000162">
    <property type="term" value="P:L-tryptophan biosynthetic process"/>
    <property type="evidence" value="ECO:0007669"/>
    <property type="project" value="TreeGrafter"/>
</dbReference>